<feature type="compositionally biased region" description="Polar residues" evidence="1">
    <location>
        <begin position="197"/>
        <end position="208"/>
    </location>
</feature>
<dbReference type="InterPro" id="IPR036034">
    <property type="entry name" value="PDZ_sf"/>
</dbReference>
<feature type="compositionally biased region" description="Low complexity" evidence="1">
    <location>
        <begin position="365"/>
        <end position="382"/>
    </location>
</feature>
<dbReference type="PANTHER" id="PTHR47661">
    <property type="entry name" value="PHOSPHOGLUCAN PHOSPHATASE LSF1, CHLOROPLASTIC"/>
    <property type="match status" value="1"/>
</dbReference>
<accession>A0ABP1FUX8</accession>
<dbReference type="Gene3D" id="2.60.40.10">
    <property type="entry name" value="Immunoglobulins"/>
    <property type="match status" value="1"/>
</dbReference>
<dbReference type="SUPFAM" id="SSF81296">
    <property type="entry name" value="E set domains"/>
    <property type="match status" value="1"/>
</dbReference>
<keyword evidence="4" id="KW-1185">Reference proteome</keyword>
<dbReference type="Pfam" id="PF16561">
    <property type="entry name" value="AMPK1_CBM"/>
    <property type="match status" value="1"/>
</dbReference>
<dbReference type="Proteomes" id="UP001497392">
    <property type="component" value="Unassembled WGS sequence"/>
</dbReference>
<dbReference type="InterPro" id="IPR014756">
    <property type="entry name" value="Ig_E-set"/>
</dbReference>
<name>A0ABP1FUX8_9CHLO</name>
<organism evidence="3 4">
    <name type="scientific">Coccomyxa viridis</name>
    <dbReference type="NCBI Taxonomy" id="1274662"/>
    <lineage>
        <taxon>Eukaryota</taxon>
        <taxon>Viridiplantae</taxon>
        <taxon>Chlorophyta</taxon>
        <taxon>core chlorophytes</taxon>
        <taxon>Trebouxiophyceae</taxon>
        <taxon>Trebouxiophyceae incertae sedis</taxon>
        <taxon>Coccomyxaceae</taxon>
        <taxon>Coccomyxa</taxon>
    </lineage>
</organism>
<evidence type="ECO:0000313" key="3">
    <source>
        <dbReference type="EMBL" id="CAL5223700.1"/>
    </source>
</evidence>
<feature type="region of interest" description="Disordered" evidence="1">
    <location>
        <begin position="364"/>
        <end position="384"/>
    </location>
</feature>
<evidence type="ECO:0000259" key="2">
    <source>
        <dbReference type="Pfam" id="PF16561"/>
    </source>
</evidence>
<protein>
    <submittedName>
        <fullName evidence="3">G6254 protein</fullName>
    </submittedName>
</protein>
<gene>
    <name evidence="3" type="primary">g6254</name>
    <name evidence="3" type="ORF">VP750_LOCUS5359</name>
</gene>
<dbReference type="PANTHER" id="PTHR47661:SF2">
    <property type="entry name" value="PHOSPHOGLUCAN PHOSPHATASE LSF1, CHLOROPLASTIC"/>
    <property type="match status" value="1"/>
</dbReference>
<reference evidence="3 4" key="1">
    <citation type="submission" date="2024-06" db="EMBL/GenBank/DDBJ databases">
        <authorList>
            <person name="Kraege A."/>
            <person name="Thomma B."/>
        </authorList>
    </citation>
    <scope>NUCLEOTIDE SEQUENCE [LARGE SCALE GENOMIC DNA]</scope>
</reference>
<feature type="compositionally biased region" description="Low complexity" evidence="1">
    <location>
        <begin position="161"/>
        <end position="194"/>
    </location>
</feature>
<feature type="region of interest" description="Disordered" evidence="1">
    <location>
        <begin position="161"/>
        <end position="224"/>
    </location>
</feature>
<dbReference type="Gene3D" id="2.30.42.10">
    <property type="match status" value="1"/>
</dbReference>
<sequence length="607" mass="65645">MGRAALVETRQTLDLLGRRQCRTALGHVRSSRSIRCRSQSTDSLSLAWPGLESLHAESQRTRYTVDFHKAPFTGLGLTFASHPETGEFTVDEILADSPASYSQIQIGDRLRMVSSACDESASAAQSAQASRIRRRRKKREKVRFLFERPSAWELVRRAEPAAGPGVGSVSCSAASASSASPASAPQQQQQSAAGKSLQLTFSRRSQSGELPAERRTMERPKSHREQATMLAGLIEEATDLPPIPLSAAAQRRWALEFEGETLLTYRRGGEDRWTLSGGHAIGPVSSNILPMPRFLYVDPSRLFPTAAPTAPAQHLGPASQAYCVLPWLMMTSGKLETKDFETIASVCGLTRLLDLDLDSSRLHLEPGSSNSSAPEAGAAAPPQHSEALELARSAAALQRLVVRRGGIGNDQDLMEHCCILVHTAKACAGSQLATVLAAWLHWYGRLGLHTAIQNAEMSLGISPDASVIAAASKLLLDAGIRRRQAVRLCWPYGGHSMEVAGDVLGGWHVRAPLSQQAASSACSTQIEGLQPGTYRYKFIVDGMWVVDMALPAECDNEGNTNNVVHVPDFSQDTLTPEQAASFIRVEAARMALAAKFGVGQSRRRARQ</sequence>
<dbReference type="CDD" id="cd02859">
    <property type="entry name" value="E_set_AMPKbeta_like_N"/>
    <property type="match status" value="1"/>
</dbReference>
<feature type="domain" description="AMP-activated protein kinase glycogen-binding" evidence="2">
    <location>
        <begin position="486"/>
        <end position="567"/>
    </location>
</feature>
<evidence type="ECO:0000256" key="1">
    <source>
        <dbReference type="SAM" id="MobiDB-lite"/>
    </source>
</evidence>
<dbReference type="EMBL" id="CAXHTA020000009">
    <property type="protein sequence ID" value="CAL5223700.1"/>
    <property type="molecule type" value="Genomic_DNA"/>
</dbReference>
<comment type="caution">
    <text evidence="3">The sequence shown here is derived from an EMBL/GenBank/DDBJ whole genome shotgun (WGS) entry which is preliminary data.</text>
</comment>
<proteinExistence type="predicted"/>
<dbReference type="InterPro" id="IPR013783">
    <property type="entry name" value="Ig-like_fold"/>
</dbReference>
<evidence type="ECO:0000313" key="4">
    <source>
        <dbReference type="Proteomes" id="UP001497392"/>
    </source>
</evidence>
<feature type="compositionally biased region" description="Basic and acidic residues" evidence="1">
    <location>
        <begin position="211"/>
        <end position="224"/>
    </location>
</feature>
<dbReference type="InterPro" id="IPR032640">
    <property type="entry name" value="AMPK1_CBM"/>
</dbReference>
<dbReference type="SUPFAM" id="SSF50156">
    <property type="entry name" value="PDZ domain-like"/>
    <property type="match status" value="1"/>
</dbReference>